<keyword evidence="2 5" id="KW-0812">Transmembrane</keyword>
<evidence type="ECO:0000256" key="5">
    <source>
        <dbReference type="SAM" id="Phobius"/>
    </source>
</evidence>
<comment type="caution">
    <text evidence="7">The sequence shown here is derived from an EMBL/GenBank/DDBJ whole genome shotgun (WGS) entry which is preliminary data.</text>
</comment>
<dbReference type="Proteomes" id="UP000193218">
    <property type="component" value="Unassembled WGS sequence"/>
</dbReference>
<protein>
    <submittedName>
        <fullName evidence="7">C-4 methylsterol oxidase</fullName>
    </submittedName>
</protein>
<evidence type="ECO:0000256" key="2">
    <source>
        <dbReference type="ARBA" id="ARBA00022692"/>
    </source>
</evidence>
<dbReference type="EMBL" id="NBSH01000009">
    <property type="protein sequence ID" value="ORX35986.1"/>
    <property type="molecule type" value="Genomic_DNA"/>
</dbReference>
<comment type="subcellular location">
    <subcellularLocation>
        <location evidence="1">Membrane</location>
    </subcellularLocation>
</comment>
<reference evidence="7 8" key="1">
    <citation type="submission" date="2017-03" db="EMBL/GenBank/DDBJ databases">
        <title>Widespread Adenine N6-methylation of Active Genes in Fungi.</title>
        <authorList>
            <consortium name="DOE Joint Genome Institute"/>
            <person name="Mondo S.J."/>
            <person name="Dannebaum R.O."/>
            <person name="Kuo R.C."/>
            <person name="Louie K.B."/>
            <person name="Bewick A.J."/>
            <person name="Labutti K."/>
            <person name="Haridas S."/>
            <person name="Kuo A."/>
            <person name="Salamov A."/>
            <person name="Ahrendt S.R."/>
            <person name="Lau R."/>
            <person name="Bowen B.P."/>
            <person name="Lipzen A."/>
            <person name="Sullivan W."/>
            <person name="Andreopoulos W.B."/>
            <person name="Clum A."/>
            <person name="Lindquist E."/>
            <person name="Daum C."/>
            <person name="Northen T.R."/>
            <person name="Ramamoorthy G."/>
            <person name="Schmitz R.J."/>
            <person name="Gryganskyi A."/>
            <person name="Culley D."/>
            <person name="Magnuson J."/>
            <person name="James T.Y."/>
            <person name="O'Malley M.A."/>
            <person name="Stajich J.E."/>
            <person name="Spatafora J.W."/>
            <person name="Visel A."/>
            <person name="Grigoriev I.V."/>
        </authorList>
    </citation>
    <scope>NUCLEOTIDE SEQUENCE [LARGE SCALE GENOMIC DNA]</scope>
    <source>
        <strain evidence="7 8">NRRL Y-17943</strain>
    </source>
</reference>
<dbReference type="Pfam" id="PF04116">
    <property type="entry name" value="FA_hydroxylase"/>
    <property type="match status" value="1"/>
</dbReference>
<dbReference type="GO" id="GO:0005506">
    <property type="term" value="F:iron ion binding"/>
    <property type="evidence" value="ECO:0007669"/>
    <property type="project" value="InterPro"/>
</dbReference>
<dbReference type="AlphaFoldDB" id="A0A1Y1UEQ7"/>
<dbReference type="InterPro" id="IPR006694">
    <property type="entry name" value="Fatty_acid_hydroxylase"/>
</dbReference>
<feature type="domain" description="Fatty acid hydroxylase" evidence="6">
    <location>
        <begin position="156"/>
        <end position="294"/>
    </location>
</feature>
<sequence length="318" mass="37536">MASSTVMKAVDQFFPYLAPHLQIMNSTTAQNTLYGAVDWSQTSWLERKWAAYYVWIANPLIATGLLSFVWHEIIYFGRAFPFWVMDQIPYFNQWKIQETKLPSHAEYMHCLKTVLAIHFLIELPLIFAFHPICEYFGMATYEIPFSPVWKMAAQIAFFFVFEDTFHYWAHRWLHTPFMYKRVHKMHHKYQVPFGLAAEYAHPIETLILSQGTISGPFVYCLFAPKHSLHILTVYVWIALRLAQAIDAHSGFDFPWSLRQFMPFWAGADYHDSHHAVFKGNYATSFRWWDQMMGTDRWYKAQRASEAEKKLKAQQSKSQ</sequence>
<evidence type="ECO:0000256" key="3">
    <source>
        <dbReference type="ARBA" id="ARBA00022989"/>
    </source>
</evidence>
<evidence type="ECO:0000259" key="6">
    <source>
        <dbReference type="Pfam" id="PF04116"/>
    </source>
</evidence>
<evidence type="ECO:0000256" key="1">
    <source>
        <dbReference type="ARBA" id="ARBA00004370"/>
    </source>
</evidence>
<feature type="transmembrane region" description="Helical" evidence="5">
    <location>
        <begin position="49"/>
        <end position="70"/>
    </location>
</feature>
<dbReference type="InterPro" id="IPR050307">
    <property type="entry name" value="Sterol_Desaturase_Related"/>
</dbReference>
<keyword evidence="4 5" id="KW-0472">Membrane</keyword>
<evidence type="ECO:0000313" key="7">
    <source>
        <dbReference type="EMBL" id="ORX35986.1"/>
    </source>
</evidence>
<organism evidence="7 8">
    <name type="scientific">Kockovaella imperatae</name>
    <dbReference type="NCBI Taxonomy" id="4999"/>
    <lineage>
        <taxon>Eukaryota</taxon>
        <taxon>Fungi</taxon>
        <taxon>Dikarya</taxon>
        <taxon>Basidiomycota</taxon>
        <taxon>Agaricomycotina</taxon>
        <taxon>Tremellomycetes</taxon>
        <taxon>Tremellales</taxon>
        <taxon>Cuniculitremaceae</taxon>
        <taxon>Kockovaella</taxon>
    </lineage>
</organism>
<dbReference type="FunCoup" id="A0A1Y1UEQ7">
    <property type="interactions" value="114"/>
</dbReference>
<dbReference type="PANTHER" id="PTHR11863">
    <property type="entry name" value="STEROL DESATURASE"/>
    <property type="match status" value="1"/>
</dbReference>
<dbReference type="GO" id="GO:0008610">
    <property type="term" value="P:lipid biosynthetic process"/>
    <property type="evidence" value="ECO:0007669"/>
    <property type="project" value="InterPro"/>
</dbReference>
<dbReference type="RefSeq" id="XP_021870115.1">
    <property type="nucleotide sequence ID" value="XM_022016253.1"/>
</dbReference>
<keyword evidence="8" id="KW-1185">Reference proteome</keyword>
<dbReference type="InParanoid" id="A0A1Y1UEQ7"/>
<proteinExistence type="predicted"/>
<accession>A0A1Y1UEQ7</accession>
<dbReference type="GO" id="GO:0016491">
    <property type="term" value="F:oxidoreductase activity"/>
    <property type="evidence" value="ECO:0007669"/>
    <property type="project" value="InterPro"/>
</dbReference>
<gene>
    <name evidence="7" type="ORF">BD324DRAFT_629775</name>
</gene>
<name>A0A1Y1UEQ7_9TREE</name>
<dbReference type="STRING" id="4999.A0A1Y1UEQ7"/>
<evidence type="ECO:0000313" key="8">
    <source>
        <dbReference type="Proteomes" id="UP000193218"/>
    </source>
</evidence>
<dbReference type="GO" id="GO:0016020">
    <property type="term" value="C:membrane"/>
    <property type="evidence" value="ECO:0007669"/>
    <property type="project" value="UniProtKB-SubCell"/>
</dbReference>
<dbReference type="GeneID" id="33558062"/>
<evidence type="ECO:0000256" key="4">
    <source>
        <dbReference type="ARBA" id="ARBA00023136"/>
    </source>
</evidence>
<keyword evidence="3 5" id="KW-1133">Transmembrane helix</keyword>
<dbReference type="OrthoDB" id="1658724at2759"/>